<keyword evidence="3" id="KW-1185">Reference proteome</keyword>
<dbReference type="PANTHER" id="PTHR12526">
    <property type="entry name" value="GLYCOSYLTRANSFERASE"/>
    <property type="match status" value="1"/>
</dbReference>
<dbReference type="InterPro" id="IPR001296">
    <property type="entry name" value="Glyco_trans_1"/>
</dbReference>
<sequence length="326" mass="37160">MTSVVHQADRLKIFTWHIHGSYLYYLSQGNFDIYIPVNDKKNEGYYGRGKTFLFGDNVIEVPVSEVRAMDFDCILFQSEKNFRVDQYEVLSAEQRKLPAVYLEHNAPPPYAVDSSHPLYDPRVVLVHVTHYNELMWKNNVPVVKIIQHGITEPSHTYTGALKKGIVVINHIKERGRITGWDIFERVRAEVPIDLAGMGTEQYGGLGEVLFPRLTAFTTRYRFLFNPIRHNSFGLSVCEAMMAGIPVVSLATTEYANLLTNGESAFINTDVDALIAGMKLLLNDLPMAKTMGQRARAVAQEHFNIDRFIREWNGVFHFAINKKMMTV</sequence>
<reference evidence="2 3" key="1">
    <citation type="submission" date="2021-03" db="EMBL/GenBank/DDBJ databases">
        <title>Assistant Professor.</title>
        <authorList>
            <person name="Huq M.A."/>
        </authorList>
    </citation>
    <scope>NUCLEOTIDE SEQUENCE [LARGE SCALE GENOMIC DNA]</scope>
    <source>
        <strain evidence="2 3">MAH-29</strain>
    </source>
</reference>
<dbReference type="Pfam" id="PF00534">
    <property type="entry name" value="Glycos_transf_1"/>
    <property type="match status" value="1"/>
</dbReference>
<dbReference type="EMBL" id="JAGHKO010000004">
    <property type="protein sequence ID" value="MBO9201607.1"/>
    <property type="molecule type" value="Genomic_DNA"/>
</dbReference>
<dbReference type="RefSeq" id="WP_209139661.1">
    <property type="nucleotide sequence ID" value="NZ_JAGHKO010000004.1"/>
</dbReference>
<comment type="caution">
    <text evidence="2">The sequence shown here is derived from an EMBL/GenBank/DDBJ whole genome shotgun (WGS) entry which is preliminary data.</text>
</comment>
<name>A0ABS3YUM9_9BACT</name>
<feature type="domain" description="Glycosyl transferase family 1" evidence="1">
    <location>
        <begin position="226"/>
        <end position="296"/>
    </location>
</feature>
<dbReference type="PANTHER" id="PTHR12526:SF627">
    <property type="entry name" value="D-RHAMNOSYLTRANSFERASE WBPZ"/>
    <property type="match status" value="1"/>
</dbReference>
<dbReference type="SUPFAM" id="SSF53756">
    <property type="entry name" value="UDP-Glycosyltransferase/glycogen phosphorylase"/>
    <property type="match status" value="1"/>
</dbReference>
<organism evidence="2 3">
    <name type="scientific">Niastella soli</name>
    <dbReference type="NCBI Taxonomy" id="2821487"/>
    <lineage>
        <taxon>Bacteria</taxon>
        <taxon>Pseudomonadati</taxon>
        <taxon>Bacteroidota</taxon>
        <taxon>Chitinophagia</taxon>
        <taxon>Chitinophagales</taxon>
        <taxon>Chitinophagaceae</taxon>
        <taxon>Niastella</taxon>
    </lineage>
</organism>
<evidence type="ECO:0000313" key="2">
    <source>
        <dbReference type="EMBL" id="MBO9201607.1"/>
    </source>
</evidence>
<protein>
    <submittedName>
        <fullName evidence="2">Glycosyltransferase family 4 protein</fullName>
    </submittedName>
</protein>
<evidence type="ECO:0000313" key="3">
    <source>
        <dbReference type="Proteomes" id="UP000677244"/>
    </source>
</evidence>
<dbReference type="Proteomes" id="UP000677244">
    <property type="component" value="Unassembled WGS sequence"/>
</dbReference>
<accession>A0ABS3YUM9</accession>
<gene>
    <name evidence="2" type="ORF">J7I42_15100</name>
</gene>
<dbReference type="Gene3D" id="3.40.50.2000">
    <property type="entry name" value="Glycogen Phosphorylase B"/>
    <property type="match status" value="1"/>
</dbReference>
<evidence type="ECO:0000259" key="1">
    <source>
        <dbReference type="Pfam" id="PF00534"/>
    </source>
</evidence>
<proteinExistence type="predicted"/>